<gene>
    <name evidence="2" type="ORF">AVDCRST_MAG83-2902</name>
</gene>
<reference evidence="2" key="1">
    <citation type="submission" date="2020-02" db="EMBL/GenBank/DDBJ databases">
        <authorList>
            <person name="Meier V. D."/>
        </authorList>
    </citation>
    <scope>NUCLEOTIDE SEQUENCE</scope>
    <source>
        <strain evidence="2">AVDCRST_MAG83</strain>
    </source>
</reference>
<evidence type="ECO:0000256" key="1">
    <source>
        <dbReference type="SAM" id="MobiDB-lite"/>
    </source>
</evidence>
<feature type="compositionally biased region" description="Basic residues" evidence="1">
    <location>
        <begin position="38"/>
        <end position="53"/>
    </location>
</feature>
<name>A0A6J4ITI7_9MICC</name>
<proteinExistence type="predicted"/>
<feature type="region of interest" description="Disordered" evidence="1">
    <location>
        <begin position="1"/>
        <end position="53"/>
    </location>
</feature>
<accession>A0A6J4ITI7</accession>
<evidence type="ECO:0000313" key="2">
    <source>
        <dbReference type="EMBL" id="CAA9258458.1"/>
    </source>
</evidence>
<feature type="non-terminal residue" evidence="2">
    <location>
        <position position="53"/>
    </location>
</feature>
<dbReference type="AlphaFoldDB" id="A0A6J4ITI7"/>
<feature type="non-terminal residue" evidence="2">
    <location>
        <position position="1"/>
    </location>
</feature>
<protein>
    <submittedName>
        <fullName evidence="2">DNA protection during starvation protein</fullName>
    </submittedName>
</protein>
<dbReference type="EMBL" id="CADCTE010000144">
    <property type="protein sequence ID" value="CAA9258458.1"/>
    <property type="molecule type" value="Genomic_DNA"/>
</dbReference>
<feature type="compositionally biased region" description="Basic and acidic residues" evidence="1">
    <location>
        <begin position="10"/>
        <end position="37"/>
    </location>
</feature>
<sequence>ARRPRPGRRGRSDDRRHPPRFHREARAVRVDGRSREHGAHHRGDRAHPRRLRL</sequence>
<organism evidence="2">
    <name type="scientific">uncultured Arthrobacter sp</name>
    <dbReference type="NCBI Taxonomy" id="114050"/>
    <lineage>
        <taxon>Bacteria</taxon>
        <taxon>Bacillati</taxon>
        <taxon>Actinomycetota</taxon>
        <taxon>Actinomycetes</taxon>
        <taxon>Micrococcales</taxon>
        <taxon>Micrococcaceae</taxon>
        <taxon>Arthrobacter</taxon>
        <taxon>environmental samples</taxon>
    </lineage>
</organism>